<dbReference type="SMART" id="SM00342">
    <property type="entry name" value="HTH_ARAC"/>
    <property type="match status" value="1"/>
</dbReference>
<keyword evidence="2" id="KW-0238">DNA-binding</keyword>
<dbReference type="InterPro" id="IPR010499">
    <property type="entry name" value="AraC_E-bd"/>
</dbReference>
<protein>
    <submittedName>
        <fullName evidence="5">AraC family transcriptional regulator</fullName>
    </submittedName>
</protein>
<dbReference type="EMBL" id="RBAH01000019">
    <property type="protein sequence ID" value="RKN78227.1"/>
    <property type="molecule type" value="Genomic_DNA"/>
</dbReference>
<feature type="domain" description="HTH araC/xylS-type" evidence="4">
    <location>
        <begin position="8"/>
        <end position="106"/>
    </location>
</feature>
<dbReference type="InterPro" id="IPR011256">
    <property type="entry name" value="Reg_factor_effector_dom_sf"/>
</dbReference>
<dbReference type="GO" id="GO:0043565">
    <property type="term" value="F:sequence-specific DNA binding"/>
    <property type="evidence" value="ECO:0007669"/>
    <property type="project" value="InterPro"/>
</dbReference>
<dbReference type="PANTHER" id="PTHR47504:SF5">
    <property type="entry name" value="RIGHT ORIGIN-BINDING PROTEIN"/>
    <property type="match status" value="1"/>
</dbReference>
<dbReference type="Gene3D" id="3.20.80.10">
    <property type="entry name" value="Regulatory factor, effector binding domain"/>
    <property type="match status" value="1"/>
</dbReference>
<keyword evidence="1" id="KW-0805">Transcription regulation</keyword>
<evidence type="ECO:0000256" key="2">
    <source>
        <dbReference type="ARBA" id="ARBA00023125"/>
    </source>
</evidence>
<dbReference type="InterPro" id="IPR018062">
    <property type="entry name" value="HTH_AraC-typ_CS"/>
</dbReference>
<dbReference type="InterPro" id="IPR009057">
    <property type="entry name" value="Homeodomain-like_sf"/>
</dbReference>
<dbReference type="InterPro" id="IPR018060">
    <property type="entry name" value="HTH_AraC"/>
</dbReference>
<keyword evidence="6" id="KW-1185">Reference proteome</keyword>
<reference evidence="5 6" key="1">
    <citation type="journal article" date="2007" name="Int. J. Syst. Evol. Microbiol.">
        <title>Paenibacillus ginsengarvi sp. nov., isolated from soil from ginseng cultivation.</title>
        <authorList>
            <person name="Yoon M.H."/>
            <person name="Ten L.N."/>
            <person name="Im W.T."/>
        </authorList>
    </citation>
    <scope>NUCLEOTIDE SEQUENCE [LARGE SCALE GENOMIC DNA]</scope>
    <source>
        <strain evidence="5 6">KCTC 13059</strain>
    </source>
</reference>
<dbReference type="Pfam" id="PF12833">
    <property type="entry name" value="HTH_18"/>
    <property type="match status" value="1"/>
</dbReference>
<comment type="caution">
    <text evidence="5">The sequence shown here is derived from an EMBL/GenBank/DDBJ whole genome shotgun (WGS) entry which is preliminary data.</text>
</comment>
<dbReference type="InterPro" id="IPR029442">
    <property type="entry name" value="GyrI-like"/>
</dbReference>
<dbReference type="RefSeq" id="WP_120749663.1">
    <property type="nucleotide sequence ID" value="NZ_RBAH01000019.1"/>
</dbReference>
<evidence type="ECO:0000313" key="6">
    <source>
        <dbReference type="Proteomes" id="UP000282311"/>
    </source>
</evidence>
<dbReference type="AlphaFoldDB" id="A0A3B0C370"/>
<dbReference type="GO" id="GO:0003700">
    <property type="term" value="F:DNA-binding transcription factor activity"/>
    <property type="evidence" value="ECO:0007669"/>
    <property type="project" value="InterPro"/>
</dbReference>
<gene>
    <name evidence="5" type="ORF">D7M11_23250</name>
</gene>
<accession>A0A3B0C370</accession>
<dbReference type="PANTHER" id="PTHR47504">
    <property type="entry name" value="RIGHT ORIGIN-BINDING PROTEIN"/>
    <property type="match status" value="1"/>
</dbReference>
<dbReference type="SMART" id="SM00871">
    <property type="entry name" value="AraC_E_bind"/>
    <property type="match status" value="1"/>
</dbReference>
<dbReference type="Proteomes" id="UP000282311">
    <property type="component" value="Unassembled WGS sequence"/>
</dbReference>
<dbReference type="Pfam" id="PF06445">
    <property type="entry name" value="GyrI-like"/>
    <property type="match status" value="1"/>
</dbReference>
<keyword evidence="3" id="KW-0804">Transcription</keyword>
<proteinExistence type="predicted"/>
<organism evidence="5 6">
    <name type="scientific">Paenibacillus ginsengarvi</name>
    <dbReference type="NCBI Taxonomy" id="400777"/>
    <lineage>
        <taxon>Bacteria</taxon>
        <taxon>Bacillati</taxon>
        <taxon>Bacillota</taxon>
        <taxon>Bacilli</taxon>
        <taxon>Bacillales</taxon>
        <taxon>Paenibacillaceae</taxon>
        <taxon>Paenibacillus</taxon>
    </lineage>
</organism>
<name>A0A3B0C370_9BACL</name>
<dbReference type="InterPro" id="IPR050959">
    <property type="entry name" value="MarA-like"/>
</dbReference>
<evidence type="ECO:0000313" key="5">
    <source>
        <dbReference type="EMBL" id="RKN78227.1"/>
    </source>
</evidence>
<dbReference type="PROSITE" id="PS00041">
    <property type="entry name" value="HTH_ARAC_FAMILY_1"/>
    <property type="match status" value="1"/>
</dbReference>
<dbReference type="PROSITE" id="PS01124">
    <property type="entry name" value="HTH_ARAC_FAMILY_2"/>
    <property type="match status" value="1"/>
</dbReference>
<dbReference type="SUPFAM" id="SSF55136">
    <property type="entry name" value="Probable bacterial effector-binding domain"/>
    <property type="match status" value="1"/>
</dbReference>
<sequence length="286" mass="32108">MALVESLQKAIDYMEEHLLEQPTIERISKQASLSPYHFQRTFTILTDLTVGDYMRRRRLTLAAQELTRTDCKIIDLAYKYGYETPEAFTKAFRKQHGCTPSEARHGIGKLQSYNRLAIQVSLKGAEPMKYRIVEREDFTVVGLKRECPCGENAEGGSGIPEFWGEANADGTVNKLTRLLNGNIQGVLGMTCNYNADKGTIDYWIAAEHSGKTPDGFSSFTIPASKWVVFEVLGYAPTAMVNAWKRIYSEWIPSNGYALAELPAIEAYISPDLFSPDSLNEIWLAVK</sequence>
<dbReference type="SUPFAM" id="SSF46689">
    <property type="entry name" value="Homeodomain-like"/>
    <property type="match status" value="2"/>
</dbReference>
<dbReference type="InterPro" id="IPR020449">
    <property type="entry name" value="Tscrpt_reg_AraC-type_HTH"/>
</dbReference>
<evidence type="ECO:0000259" key="4">
    <source>
        <dbReference type="PROSITE" id="PS01124"/>
    </source>
</evidence>
<evidence type="ECO:0000256" key="3">
    <source>
        <dbReference type="ARBA" id="ARBA00023163"/>
    </source>
</evidence>
<dbReference type="OrthoDB" id="9801123at2"/>
<dbReference type="Gene3D" id="1.10.10.60">
    <property type="entry name" value="Homeodomain-like"/>
    <property type="match status" value="2"/>
</dbReference>
<evidence type="ECO:0000256" key="1">
    <source>
        <dbReference type="ARBA" id="ARBA00023015"/>
    </source>
</evidence>
<dbReference type="PRINTS" id="PR00032">
    <property type="entry name" value="HTHARAC"/>
</dbReference>